<evidence type="ECO:0000256" key="1">
    <source>
        <dbReference type="SAM" id="Phobius"/>
    </source>
</evidence>
<keyword evidence="3" id="KW-1185">Reference proteome</keyword>
<evidence type="ECO:0000313" key="2">
    <source>
        <dbReference type="EMBL" id="MBC5636504.1"/>
    </source>
</evidence>
<dbReference type="RefSeq" id="WP_186869215.1">
    <property type="nucleotide sequence ID" value="NZ_JACOOL010000004.1"/>
</dbReference>
<proteinExistence type="predicted"/>
<dbReference type="EMBL" id="JACOOL010000004">
    <property type="protein sequence ID" value="MBC5636504.1"/>
    <property type="molecule type" value="Genomic_DNA"/>
</dbReference>
<dbReference type="InterPro" id="IPR004676">
    <property type="entry name" value="Cd-R_transporter"/>
</dbReference>
<feature type="transmembrane region" description="Helical" evidence="1">
    <location>
        <begin position="41"/>
        <end position="64"/>
    </location>
</feature>
<protein>
    <submittedName>
        <fullName evidence="2">Cadmium resistance transporter</fullName>
    </submittedName>
</protein>
<dbReference type="AlphaFoldDB" id="A0A923L4T7"/>
<feature type="transmembrane region" description="Helical" evidence="1">
    <location>
        <begin position="181"/>
        <end position="204"/>
    </location>
</feature>
<reference evidence="2" key="1">
    <citation type="submission" date="2020-08" db="EMBL/GenBank/DDBJ databases">
        <title>Genome public.</title>
        <authorList>
            <person name="Liu C."/>
            <person name="Sun Q."/>
        </authorList>
    </citation>
    <scope>NUCLEOTIDE SEQUENCE</scope>
    <source>
        <strain evidence="2">BX22</strain>
    </source>
</reference>
<comment type="caution">
    <text evidence="2">The sequence shown here is derived from an EMBL/GenBank/DDBJ whole genome shotgun (WGS) entry which is preliminary data.</text>
</comment>
<organism evidence="2 3">
    <name type="scientific">Ornithinibacillus hominis</name>
    <dbReference type="NCBI Taxonomy" id="2763055"/>
    <lineage>
        <taxon>Bacteria</taxon>
        <taxon>Bacillati</taxon>
        <taxon>Bacillota</taxon>
        <taxon>Bacilli</taxon>
        <taxon>Bacillales</taxon>
        <taxon>Bacillaceae</taxon>
        <taxon>Ornithinibacillus</taxon>
    </lineage>
</organism>
<gene>
    <name evidence="2" type="ORF">H8S33_06665</name>
</gene>
<feature type="transmembrane region" description="Helical" evidence="1">
    <location>
        <begin position="70"/>
        <end position="87"/>
    </location>
</feature>
<keyword evidence="1" id="KW-1133">Transmembrane helix</keyword>
<sequence>MASVDVIISGIIAFASTNLDDMIVLMSLYSMRNSSFKTHHIVIGQYLGIGLLTCFSIIVAFGLLLFPEHWIGLLGLIPIFIGVHMFLNNFRNAKSSLVEGEKPVLKLHPRNSFLNNTFLVASITIANGGDNIGIYIPFFALYSLSQILVIVVIFSILIAVWCYIGFRLATLPIIKKAVEKYGGIVIPFVFIGIGIHVIISSGTWEHFLNR</sequence>
<name>A0A923L4T7_9BACI</name>
<feature type="transmembrane region" description="Helical" evidence="1">
    <location>
        <begin position="147"/>
        <end position="169"/>
    </location>
</feature>
<keyword evidence="1" id="KW-0472">Membrane</keyword>
<dbReference type="Pfam" id="PF03596">
    <property type="entry name" value="Cad"/>
    <property type="match status" value="1"/>
</dbReference>
<keyword evidence="1" id="KW-0812">Transmembrane</keyword>
<feature type="transmembrane region" description="Helical" evidence="1">
    <location>
        <begin position="6"/>
        <end position="29"/>
    </location>
</feature>
<accession>A0A923L4T7</accession>
<dbReference type="Proteomes" id="UP000637359">
    <property type="component" value="Unassembled WGS sequence"/>
</dbReference>
<evidence type="ECO:0000313" key="3">
    <source>
        <dbReference type="Proteomes" id="UP000637359"/>
    </source>
</evidence>